<protein>
    <recommendedName>
        <fullName evidence="3">DksA C4-type domain-containing protein</fullName>
    </recommendedName>
</protein>
<evidence type="ECO:0008006" key="3">
    <source>
        <dbReference type="Google" id="ProtNLM"/>
    </source>
</evidence>
<dbReference type="Proteomes" id="UP001595692">
    <property type="component" value="Unassembled WGS sequence"/>
</dbReference>
<sequence>MSKSRLTELLPLNLPLPLDLECWREALLRTLPPPITGELTLFAGVPLKVIISFDQTGADVLLPMQESAMSSVSRHKPVPQGRVELAGGSLEQLQRLVNDTIAMRIKSFRECACCGRRVPQELLGSLNGAPACRQCLQGRRFLL</sequence>
<keyword evidence="2" id="KW-1185">Reference proteome</keyword>
<evidence type="ECO:0000313" key="2">
    <source>
        <dbReference type="Proteomes" id="UP001595692"/>
    </source>
</evidence>
<proteinExistence type="predicted"/>
<reference evidence="2" key="1">
    <citation type="journal article" date="2019" name="Int. J. Syst. Evol. Microbiol.">
        <title>The Global Catalogue of Microorganisms (GCM) 10K type strain sequencing project: providing services to taxonomists for standard genome sequencing and annotation.</title>
        <authorList>
            <consortium name="The Broad Institute Genomics Platform"/>
            <consortium name="The Broad Institute Genome Sequencing Center for Infectious Disease"/>
            <person name="Wu L."/>
            <person name="Ma J."/>
        </authorList>
    </citation>
    <scope>NUCLEOTIDE SEQUENCE [LARGE SCALE GENOMIC DNA]</scope>
    <source>
        <strain evidence="2">CCUG 54939</strain>
    </source>
</reference>
<gene>
    <name evidence="1" type="ORF">ACFOSS_00760</name>
</gene>
<dbReference type="EMBL" id="JBHSAF010000001">
    <property type="protein sequence ID" value="MFC3911998.1"/>
    <property type="molecule type" value="Genomic_DNA"/>
</dbReference>
<dbReference type="RefSeq" id="WP_377149908.1">
    <property type="nucleotide sequence ID" value="NZ_JBHSAF010000001.1"/>
</dbReference>
<name>A0ABV8CJ46_9GAMM</name>
<comment type="caution">
    <text evidence="1">The sequence shown here is derived from an EMBL/GenBank/DDBJ whole genome shotgun (WGS) entry which is preliminary data.</text>
</comment>
<organism evidence="1 2">
    <name type="scientific">Pseudaeromonas sharmana</name>
    <dbReference type="NCBI Taxonomy" id="328412"/>
    <lineage>
        <taxon>Bacteria</taxon>
        <taxon>Pseudomonadati</taxon>
        <taxon>Pseudomonadota</taxon>
        <taxon>Gammaproteobacteria</taxon>
        <taxon>Aeromonadales</taxon>
        <taxon>Aeromonadaceae</taxon>
        <taxon>Pseudaeromonas</taxon>
    </lineage>
</organism>
<evidence type="ECO:0000313" key="1">
    <source>
        <dbReference type="EMBL" id="MFC3911998.1"/>
    </source>
</evidence>
<accession>A0ABV8CJ46</accession>